<protein>
    <submittedName>
        <fullName evidence="2">Multidrug transporter</fullName>
    </submittedName>
</protein>
<dbReference type="EMBL" id="JACSQG010000005">
    <property type="protein sequence ID" value="MBD7977704.1"/>
    <property type="molecule type" value="Genomic_DNA"/>
</dbReference>
<name>A0ABR8TPZ2_9PSED</name>
<comment type="caution">
    <text evidence="2">The sequence shown here is derived from an EMBL/GenBank/DDBJ whole genome shotgun (WGS) entry which is preliminary data.</text>
</comment>
<proteinExistence type="predicted"/>
<keyword evidence="3" id="KW-1185">Reference proteome</keyword>
<evidence type="ECO:0000256" key="1">
    <source>
        <dbReference type="SAM" id="Phobius"/>
    </source>
</evidence>
<keyword evidence="1" id="KW-0472">Membrane</keyword>
<accession>A0ABR8TPZ2</accession>
<dbReference type="Proteomes" id="UP000611945">
    <property type="component" value="Unassembled WGS sequence"/>
</dbReference>
<organism evidence="2 3">
    <name type="scientific">Serpens gallinarum</name>
    <dbReference type="NCBI Taxonomy" id="2763075"/>
    <lineage>
        <taxon>Bacteria</taxon>
        <taxon>Pseudomonadati</taxon>
        <taxon>Pseudomonadota</taxon>
        <taxon>Gammaproteobacteria</taxon>
        <taxon>Pseudomonadales</taxon>
        <taxon>Pseudomonadaceae</taxon>
        <taxon>Pseudomonas</taxon>
    </lineage>
</organism>
<gene>
    <name evidence="2" type="ORF">H9642_10940</name>
</gene>
<reference evidence="2 3" key="1">
    <citation type="submission" date="2020-08" db="EMBL/GenBank/DDBJ databases">
        <title>A Genomic Blueprint of the Chicken Gut Microbiome.</title>
        <authorList>
            <person name="Gilroy R."/>
            <person name="Ravi A."/>
            <person name="Getino M."/>
            <person name="Pursley I."/>
            <person name="Horton D.L."/>
            <person name="Alikhan N.-F."/>
            <person name="Baker D."/>
            <person name="Gharbi K."/>
            <person name="Hall N."/>
            <person name="Watson M."/>
            <person name="Adriaenssens E.M."/>
            <person name="Foster-Nyarko E."/>
            <person name="Jarju S."/>
            <person name="Secka A."/>
            <person name="Antonio M."/>
            <person name="Oren A."/>
            <person name="Chaudhuri R."/>
            <person name="La Ragione R.M."/>
            <person name="Hildebrand F."/>
            <person name="Pallen M.J."/>
        </authorList>
    </citation>
    <scope>NUCLEOTIDE SEQUENCE [LARGE SCALE GENOMIC DNA]</scope>
    <source>
        <strain evidence="2 3">Sa2CUA2</strain>
    </source>
</reference>
<evidence type="ECO:0000313" key="3">
    <source>
        <dbReference type="Proteomes" id="UP000611945"/>
    </source>
</evidence>
<keyword evidence="1" id="KW-1133">Transmembrane helix</keyword>
<dbReference type="RefSeq" id="WP_251836483.1">
    <property type="nucleotide sequence ID" value="NZ_JACSQG010000005.1"/>
</dbReference>
<feature type="transmembrane region" description="Helical" evidence="1">
    <location>
        <begin position="25"/>
        <end position="42"/>
    </location>
</feature>
<sequence length="154" mass="17342">MVIGVLLAITWLVLLVRYPARALPVSAVALLGLGLVAAWVLWQEHRGEQRLAHLELRLEYAPGHCPSHRPLHLVLTNGSDRPLQSLRWQIAAYRPDSDLNLAQNRGETPRYHAADHLQPGASWEDCLPVPPLRPGYRPESLDFQAQRLRGQFAD</sequence>
<evidence type="ECO:0000313" key="2">
    <source>
        <dbReference type="EMBL" id="MBD7977704.1"/>
    </source>
</evidence>
<keyword evidence="1" id="KW-0812">Transmembrane</keyword>